<proteinExistence type="predicted"/>
<accession>A0A0B5EZ26</accession>
<dbReference type="EMBL" id="CP010519">
    <property type="protein sequence ID" value="AJE84640.1"/>
    <property type="molecule type" value="Genomic_DNA"/>
</dbReference>
<evidence type="ECO:0000313" key="2">
    <source>
        <dbReference type="EMBL" id="AJE84640.1"/>
    </source>
</evidence>
<dbReference type="AlphaFoldDB" id="A0A0B5EZ26"/>
<sequence length="68" mass="6822">MLQPSRQPHHGGAQGVDRGDVLGGVRTEAARRGPLGRGGSRGNSGTRGSPAGRGVACARARGKVGHVL</sequence>
<protein>
    <submittedName>
        <fullName evidence="2">Uncharacterized protein</fullName>
    </submittedName>
</protein>
<feature type="region of interest" description="Disordered" evidence="1">
    <location>
        <begin position="1"/>
        <end position="68"/>
    </location>
</feature>
<organism evidence="2 3">
    <name type="scientific">Streptomyces albus (strain ATCC 21838 / DSM 41398 / FERM P-419 / JCM 4703 / NBRC 107858)</name>
    <dbReference type="NCBI Taxonomy" id="1081613"/>
    <lineage>
        <taxon>Bacteria</taxon>
        <taxon>Bacillati</taxon>
        <taxon>Actinomycetota</taxon>
        <taxon>Actinomycetes</taxon>
        <taxon>Kitasatosporales</taxon>
        <taxon>Streptomycetaceae</taxon>
        <taxon>Streptomyces</taxon>
    </lineage>
</organism>
<dbReference type="KEGG" id="sals:SLNWT_4264"/>
<reference evidence="2 3" key="1">
    <citation type="submission" date="2015-01" db="EMBL/GenBank/DDBJ databases">
        <title>Enhanced salinomycin production by adjusting the supply of polyketide extender units in Streptomyce albus DSM 41398.</title>
        <authorList>
            <person name="Lu C."/>
        </authorList>
    </citation>
    <scope>NUCLEOTIDE SEQUENCE [LARGE SCALE GENOMIC DNA]</scope>
    <source>
        <strain evidence="3">ATCC 21838 / DSM 41398 / FERM P-419 / JCM 4703 / NBRC 107858</strain>
    </source>
</reference>
<dbReference type="Proteomes" id="UP000031523">
    <property type="component" value="Chromosome"/>
</dbReference>
<evidence type="ECO:0000313" key="3">
    <source>
        <dbReference type="Proteomes" id="UP000031523"/>
    </source>
</evidence>
<name>A0A0B5EZ26_STRA4</name>
<feature type="compositionally biased region" description="Low complexity" evidence="1">
    <location>
        <begin position="43"/>
        <end position="59"/>
    </location>
</feature>
<gene>
    <name evidence="2" type="ORF">SLNWT_4264</name>
</gene>
<keyword evidence="3" id="KW-1185">Reference proteome</keyword>
<evidence type="ECO:0000256" key="1">
    <source>
        <dbReference type="SAM" id="MobiDB-lite"/>
    </source>
</evidence>